<evidence type="ECO:0000259" key="1">
    <source>
        <dbReference type="Pfam" id="PF01575"/>
    </source>
</evidence>
<dbReference type="Proteomes" id="UP000315010">
    <property type="component" value="Unassembled WGS sequence"/>
</dbReference>
<dbReference type="Pfam" id="PF01575">
    <property type="entry name" value="MaoC_dehydratas"/>
    <property type="match status" value="1"/>
</dbReference>
<dbReference type="AlphaFoldDB" id="A0A5C5ZA42"/>
<evidence type="ECO:0000313" key="3">
    <source>
        <dbReference type="Proteomes" id="UP000315010"/>
    </source>
</evidence>
<protein>
    <submittedName>
        <fullName evidence="2">Bifunctional protein PaaZ</fullName>
    </submittedName>
</protein>
<organism evidence="2 3">
    <name type="scientific">Novipirellula herctigrandis</name>
    <dbReference type="NCBI Taxonomy" id="2527986"/>
    <lineage>
        <taxon>Bacteria</taxon>
        <taxon>Pseudomonadati</taxon>
        <taxon>Planctomycetota</taxon>
        <taxon>Planctomycetia</taxon>
        <taxon>Pirellulales</taxon>
        <taxon>Pirellulaceae</taxon>
        <taxon>Novipirellula</taxon>
    </lineage>
</organism>
<dbReference type="Gene3D" id="3.10.129.10">
    <property type="entry name" value="Hotdog Thioesterase"/>
    <property type="match status" value="1"/>
</dbReference>
<accession>A0A5C5ZA42</accession>
<comment type="caution">
    <text evidence="2">The sequence shown here is derived from an EMBL/GenBank/DDBJ whole genome shotgun (WGS) entry which is preliminary data.</text>
</comment>
<sequence length="191" mass="21333">MILRISVGIRTSFFNQNVERLVNSTAAIEPLFLEDMKVGDHWLSPMREISSEDVADFAMLTGDNDPLHSSDASRSPFGEPVAHGLLGLSVLAGLSSQHPQVATLALVGISDWQFEAPVFFGDCVQVLTEVEQIQQHGRRSGRVTWIRQLLNQHGKIVQRGRFVTLVATRLRARHFSHSHEEMSPRGTLRAR</sequence>
<proteinExistence type="predicted"/>
<dbReference type="PANTHER" id="PTHR43664:SF1">
    <property type="entry name" value="BETA-METHYLMALYL-COA DEHYDRATASE"/>
    <property type="match status" value="1"/>
</dbReference>
<gene>
    <name evidence="2" type="primary">paaZ_1</name>
    <name evidence="2" type="ORF">CA13_48580</name>
</gene>
<dbReference type="InterPro" id="IPR002539">
    <property type="entry name" value="MaoC-like_dom"/>
</dbReference>
<dbReference type="SUPFAM" id="SSF54637">
    <property type="entry name" value="Thioesterase/thiol ester dehydrase-isomerase"/>
    <property type="match status" value="1"/>
</dbReference>
<feature type="domain" description="MaoC-like" evidence="1">
    <location>
        <begin position="45"/>
        <end position="140"/>
    </location>
</feature>
<reference evidence="2 3" key="1">
    <citation type="submission" date="2019-02" db="EMBL/GenBank/DDBJ databases">
        <title>Deep-cultivation of Planctomycetes and their phenomic and genomic characterization uncovers novel biology.</title>
        <authorList>
            <person name="Wiegand S."/>
            <person name="Jogler M."/>
            <person name="Boedeker C."/>
            <person name="Pinto D."/>
            <person name="Vollmers J."/>
            <person name="Rivas-Marin E."/>
            <person name="Kohn T."/>
            <person name="Peeters S.H."/>
            <person name="Heuer A."/>
            <person name="Rast P."/>
            <person name="Oberbeckmann S."/>
            <person name="Bunk B."/>
            <person name="Jeske O."/>
            <person name="Meyerdierks A."/>
            <person name="Storesund J.E."/>
            <person name="Kallscheuer N."/>
            <person name="Luecker S."/>
            <person name="Lage O.M."/>
            <person name="Pohl T."/>
            <person name="Merkel B.J."/>
            <person name="Hornburger P."/>
            <person name="Mueller R.-W."/>
            <person name="Bruemmer F."/>
            <person name="Labrenz M."/>
            <person name="Spormann A.M."/>
            <person name="Op Den Camp H."/>
            <person name="Overmann J."/>
            <person name="Amann R."/>
            <person name="Jetten M.S.M."/>
            <person name="Mascher T."/>
            <person name="Medema M.H."/>
            <person name="Devos D.P."/>
            <person name="Kaster A.-K."/>
            <person name="Ovreas L."/>
            <person name="Rohde M."/>
            <person name="Galperin M.Y."/>
            <person name="Jogler C."/>
        </authorList>
    </citation>
    <scope>NUCLEOTIDE SEQUENCE [LARGE SCALE GENOMIC DNA]</scope>
    <source>
        <strain evidence="2 3">CA13</strain>
    </source>
</reference>
<evidence type="ECO:0000313" key="2">
    <source>
        <dbReference type="EMBL" id="TWT83393.1"/>
    </source>
</evidence>
<dbReference type="EMBL" id="SJPJ01000001">
    <property type="protein sequence ID" value="TWT83393.1"/>
    <property type="molecule type" value="Genomic_DNA"/>
</dbReference>
<dbReference type="InterPro" id="IPR052342">
    <property type="entry name" value="MCH/BMMD"/>
</dbReference>
<keyword evidence="3" id="KW-1185">Reference proteome</keyword>
<dbReference type="OrthoDB" id="9801625at2"/>
<dbReference type="PANTHER" id="PTHR43664">
    <property type="entry name" value="MONOAMINE OXIDASE-RELATED"/>
    <property type="match status" value="1"/>
</dbReference>
<name>A0A5C5ZA42_9BACT</name>
<dbReference type="InterPro" id="IPR029069">
    <property type="entry name" value="HotDog_dom_sf"/>
</dbReference>